<sequence length="471" mass="49963">MALKPSSTLGRLTRSAARGQIRHYSPPLEGQVPHAKAKYVPTSGAYPQGFVVSGTHVGVKASNTRFPDLAIIASEKPCSGAAVFTKNKFQAAPVTVSREVLQKRGGSGIRGVVINSGCANAVTGKQGIEDARSMAAEVDRCFSAQGEPDDGQGSSTIVMSTGVIGQPLPIAKILSKIPTGHANLDSSHDAWYLTARAIMTTDTFPKLMTREFTLPSTPNVTYRLAGLTKGAGMIHPNMATLLGIMCTDAPVAPEALKSILTYAVDRSFNAISIDGDTSTNDTVALLANGAAAPPTPFKTIKESTPYSEDYLQLRDTVTSFAADLASLVVRDGEGATKFVTIRVTNAASYEDAKKVASSIARSPLVKTALYGKDANWGRILCATGYASECGVDSVVPTETSVSFVPTDGSPELKLLVKGEPEAVDENRAAQILEEEDLEILVRLSEKPGEEAVYYTCDFSHEYVTINGDYRT</sequence>
<evidence type="ECO:0000313" key="13">
    <source>
        <dbReference type="Proteomes" id="UP000076632"/>
    </source>
</evidence>
<feature type="binding site" evidence="10">
    <location>
        <position position="229"/>
    </location>
    <ligand>
        <name>substrate</name>
    </ligand>
</feature>
<feature type="binding site" evidence="10">
    <location>
        <position position="466"/>
    </location>
    <ligand>
        <name>substrate</name>
    </ligand>
</feature>
<keyword evidence="5 10" id="KW-0808">Transferase</keyword>
<comment type="pathway">
    <text evidence="10">Amino-acid biosynthesis; L-arginine biosynthesis; N(2)-acetyl-L-ornithine from L-glutamate: step 1/4.</text>
</comment>
<dbReference type="STRING" id="1328760.A0A164ZUU3"/>
<dbReference type="GO" id="GO:0004042">
    <property type="term" value="F:L-glutamate N-acetyltransferase activity"/>
    <property type="evidence" value="ECO:0007669"/>
    <property type="project" value="UniProtKB-UniRule"/>
</dbReference>
<dbReference type="NCBIfam" id="TIGR00120">
    <property type="entry name" value="ArgJ"/>
    <property type="match status" value="1"/>
</dbReference>
<dbReference type="InterPro" id="IPR016117">
    <property type="entry name" value="ArgJ-like_dom_sf"/>
</dbReference>
<comment type="function">
    <text evidence="10">Catalyzes two activities which are involved in the cyclic version of arginine biosynthesis: the synthesis of acetylglutamate from glutamate and acetyl-CoA, and of ornithine by transacetylation between acetylornithine and glutamate.</text>
</comment>
<dbReference type="InParanoid" id="A0A164ZUU3"/>
<dbReference type="FunCoup" id="A0A164ZUU3">
    <property type="interactions" value="298"/>
</dbReference>
<dbReference type="GO" id="GO:0006526">
    <property type="term" value="P:L-arginine biosynthetic process"/>
    <property type="evidence" value="ECO:0007669"/>
    <property type="project" value="UniProtKB-UniRule"/>
</dbReference>
<feature type="chain" id="PRO_5023292105" description="Arginine biosynthesis bifunctional protein ArgJ beta chain" evidence="10">
    <location>
        <begin position="240"/>
        <end position="471"/>
    </location>
</feature>
<feature type="site" description="Involved in the stabilization of negative charge on the oxyanion by the formation of the oxyanion hole" evidence="10">
    <location>
        <position position="162"/>
    </location>
</feature>
<comment type="similarity">
    <text evidence="2 10">Belongs to the ArgJ family.</text>
</comment>
<dbReference type="HAMAP" id="MF_01106">
    <property type="entry name" value="ArgJ"/>
    <property type="match status" value="1"/>
</dbReference>
<evidence type="ECO:0000256" key="4">
    <source>
        <dbReference type="ARBA" id="ARBA00022605"/>
    </source>
</evidence>
<keyword evidence="9 10" id="KW-0012">Acyltransferase</keyword>
<dbReference type="EMBL" id="KV407465">
    <property type="protein sequence ID" value="KZF19559.1"/>
    <property type="molecule type" value="Genomic_DNA"/>
</dbReference>
<evidence type="ECO:0000256" key="2">
    <source>
        <dbReference type="ARBA" id="ARBA00006774"/>
    </source>
</evidence>
<dbReference type="AlphaFoldDB" id="A0A164ZUU3"/>
<dbReference type="RefSeq" id="XP_018185114.1">
    <property type="nucleotide sequence ID" value="XM_018330337.1"/>
</dbReference>
<evidence type="ECO:0000256" key="6">
    <source>
        <dbReference type="ARBA" id="ARBA00022813"/>
    </source>
</evidence>
<dbReference type="InterPro" id="IPR042195">
    <property type="entry name" value="ArgJ_beta_C"/>
</dbReference>
<feature type="binding site" evidence="10">
    <location>
        <position position="333"/>
    </location>
    <ligand>
        <name>substrate</name>
    </ligand>
</feature>
<keyword evidence="7 10" id="KW-0496">Mitochondrion</keyword>
<dbReference type="FunFam" id="3.10.20.340:FF:000002">
    <property type="entry name" value="Arginine biosynthesis bifunctional protein ArgJ, mitochondrial"/>
    <property type="match status" value="1"/>
</dbReference>
<keyword evidence="6 10" id="KW-0068">Autocatalytic cleavage</keyword>
<evidence type="ECO:0000256" key="8">
    <source>
        <dbReference type="ARBA" id="ARBA00023268"/>
    </source>
</evidence>
<feature type="chain" id="PRO_5023292106" description="Arginine biosynthesis bifunctional protein ArgJ alpha chain" evidence="10">
    <location>
        <begin position="1"/>
        <end position="239"/>
    </location>
</feature>
<evidence type="ECO:0000256" key="7">
    <source>
        <dbReference type="ARBA" id="ARBA00023128"/>
    </source>
</evidence>
<dbReference type="GO" id="GO:0006592">
    <property type="term" value="P:ornithine biosynthetic process"/>
    <property type="evidence" value="ECO:0007669"/>
    <property type="project" value="TreeGrafter"/>
</dbReference>
<dbReference type="OMA" id="WGRIVMA"/>
<evidence type="ECO:0000313" key="12">
    <source>
        <dbReference type="EMBL" id="KZF19559.1"/>
    </source>
</evidence>
<dbReference type="FunFam" id="3.60.70.12:FF:000002">
    <property type="entry name" value="Arginine biosynthesis bifunctional protein ArgJ, mitochondrial"/>
    <property type="match status" value="1"/>
</dbReference>
<name>A0A164ZUU3_XYLHT</name>
<dbReference type="GeneID" id="28895474"/>
<comment type="subcellular location">
    <subcellularLocation>
        <location evidence="1 10">Mitochondrion matrix</location>
    </subcellularLocation>
</comment>
<dbReference type="OrthoDB" id="4199794at2759"/>
<keyword evidence="4 10" id="KW-0028">Amino-acid biosynthesis</keyword>
<evidence type="ECO:0000256" key="3">
    <source>
        <dbReference type="ARBA" id="ARBA00022571"/>
    </source>
</evidence>
<dbReference type="EC" id="2.3.1.35" evidence="10"/>
<dbReference type="CDD" id="cd02152">
    <property type="entry name" value="OAT"/>
    <property type="match status" value="1"/>
</dbReference>
<dbReference type="PANTHER" id="PTHR23100">
    <property type="entry name" value="ARGININE BIOSYNTHESIS BIFUNCTIONAL PROTEIN ARGJ"/>
    <property type="match status" value="1"/>
</dbReference>
<accession>A0A164ZUU3</accession>
<dbReference type="NCBIfam" id="NF003802">
    <property type="entry name" value="PRK05388.1"/>
    <property type="match status" value="1"/>
</dbReference>
<comment type="catalytic activity">
    <reaction evidence="10">
        <text>L-glutamate + acetyl-CoA = N-acetyl-L-glutamate + CoA + H(+)</text>
        <dbReference type="Rhea" id="RHEA:24292"/>
        <dbReference type="ChEBI" id="CHEBI:15378"/>
        <dbReference type="ChEBI" id="CHEBI:29985"/>
        <dbReference type="ChEBI" id="CHEBI:44337"/>
        <dbReference type="ChEBI" id="CHEBI:57287"/>
        <dbReference type="ChEBI" id="CHEBI:57288"/>
        <dbReference type="EC" id="2.3.1.1"/>
    </reaction>
</comment>
<keyword evidence="13" id="KW-1185">Reference proteome</keyword>
<dbReference type="GO" id="GO:0005759">
    <property type="term" value="C:mitochondrial matrix"/>
    <property type="evidence" value="ECO:0007669"/>
    <property type="project" value="UniProtKB-SubCell"/>
</dbReference>
<dbReference type="Proteomes" id="UP000076632">
    <property type="component" value="Unassembled WGS sequence"/>
</dbReference>
<dbReference type="Gene3D" id="3.10.20.340">
    <property type="entry name" value="ArgJ beta chain, C-terminal domain"/>
    <property type="match status" value="1"/>
</dbReference>
<dbReference type="PANTHER" id="PTHR23100:SF0">
    <property type="entry name" value="ARGININE BIOSYNTHESIS BIFUNCTIONAL PROTEIN ARGJ, MITOCHONDRIAL"/>
    <property type="match status" value="1"/>
</dbReference>
<comment type="catalytic activity">
    <reaction evidence="10">
        <text>N(2)-acetyl-L-ornithine + L-glutamate = N-acetyl-L-glutamate + L-ornithine</text>
        <dbReference type="Rhea" id="RHEA:15349"/>
        <dbReference type="ChEBI" id="CHEBI:29985"/>
        <dbReference type="ChEBI" id="CHEBI:44337"/>
        <dbReference type="ChEBI" id="CHEBI:46911"/>
        <dbReference type="ChEBI" id="CHEBI:57805"/>
        <dbReference type="EC" id="2.3.1.35"/>
    </reaction>
</comment>
<feature type="binding site" evidence="10">
    <location>
        <position position="200"/>
    </location>
    <ligand>
        <name>substrate</name>
    </ligand>
</feature>
<dbReference type="EC" id="2.3.1.1" evidence="10"/>
<dbReference type="Gene3D" id="3.30.2330.10">
    <property type="entry name" value="arginine biosynthesis bifunctional protein suprefamily"/>
    <property type="match status" value="1"/>
</dbReference>
<keyword evidence="8 10" id="KW-0511">Multifunctional enzyme</keyword>
<comment type="pathway">
    <text evidence="10">Amino-acid biosynthesis; L-arginine biosynthesis; L-ornithine and N-acetyl-L-glutamate from L-glutamate and N(2)-acetyl-L-ornithine (cyclic): step 1/1.</text>
</comment>
<feature type="compositionally biased region" description="Polar residues" evidence="11">
    <location>
        <begin position="1"/>
        <end position="10"/>
    </location>
</feature>
<feature type="binding site" evidence="10">
    <location>
        <position position="471"/>
    </location>
    <ligand>
        <name>substrate</name>
    </ligand>
</feature>
<dbReference type="FunFam" id="3.30.2330.10:FF:000001">
    <property type="entry name" value="Arginine biosynthesis bifunctional protein ArgJ, mitochondrial"/>
    <property type="match status" value="1"/>
</dbReference>
<dbReference type="InterPro" id="IPR002813">
    <property type="entry name" value="Arg_biosynth_ArgJ"/>
</dbReference>
<dbReference type="Gene3D" id="3.60.70.12">
    <property type="entry name" value="L-amino peptidase D-ALA esterase/amidase"/>
    <property type="match status" value="1"/>
</dbReference>
<feature type="site" description="Cleavage; by autolysis" evidence="10">
    <location>
        <begin position="239"/>
        <end position="240"/>
    </location>
</feature>
<organism evidence="12 13">
    <name type="scientific">Xylona heveae (strain CBS 132557 / TC161)</name>
    <dbReference type="NCBI Taxonomy" id="1328760"/>
    <lineage>
        <taxon>Eukaryota</taxon>
        <taxon>Fungi</taxon>
        <taxon>Dikarya</taxon>
        <taxon>Ascomycota</taxon>
        <taxon>Pezizomycotina</taxon>
        <taxon>Xylonomycetes</taxon>
        <taxon>Xylonales</taxon>
        <taxon>Xylonaceae</taxon>
        <taxon>Xylona</taxon>
    </lineage>
</organism>
<protein>
    <recommendedName>
        <fullName evidence="10">Arginine biosynthesis bifunctional protein ArgJ, mitochondrial</fullName>
    </recommendedName>
    <domain>
        <recommendedName>
            <fullName evidence="10">Glutamate N-acetyltransferase</fullName>
            <shortName evidence="10">GAT</shortName>
            <ecNumber evidence="10">2.3.1.35</ecNumber>
        </recommendedName>
        <alternativeName>
            <fullName evidence="10">Ornithine acetyltransferase</fullName>
            <shortName evidence="10">OATase</shortName>
        </alternativeName>
        <alternativeName>
            <fullName evidence="10">Ornithine transacetylase</fullName>
        </alternativeName>
    </domain>
    <domain>
        <recommendedName>
            <fullName evidence="10">Amino-acid acetyltransferase</fullName>
            <ecNumber evidence="10">2.3.1.1</ecNumber>
        </recommendedName>
        <alternativeName>
            <fullName evidence="10">N-acetylglutamate synthase</fullName>
            <shortName evidence="10">AGS</shortName>
        </alternativeName>
    </domain>
    <component>
        <recommendedName>
            <fullName evidence="10">Arginine biosynthesis bifunctional protein ArgJ alpha chain</fullName>
        </recommendedName>
    </component>
    <component>
        <recommendedName>
            <fullName evidence="10">Arginine biosynthesis bifunctional protein ArgJ beta chain</fullName>
        </recommendedName>
    </component>
</protein>
<evidence type="ECO:0000256" key="9">
    <source>
        <dbReference type="ARBA" id="ARBA00023315"/>
    </source>
</evidence>
<reference evidence="12 13" key="1">
    <citation type="journal article" date="2016" name="Fungal Biol.">
        <title>The genome of Xylona heveae provides a window into fungal endophytism.</title>
        <authorList>
            <person name="Gazis R."/>
            <person name="Kuo A."/>
            <person name="Riley R."/>
            <person name="LaButti K."/>
            <person name="Lipzen A."/>
            <person name="Lin J."/>
            <person name="Amirebrahimi M."/>
            <person name="Hesse C.N."/>
            <person name="Spatafora J.W."/>
            <person name="Henrissat B."/>
            <person name="Hainaut M."/>
            <person name="Grigoriev I.V."/>
            <person name="Hibbett D.S."/>
        </authorList>
    </citation>
    <scope>NUCLEOTIDE SEQUENCE [LARGE SCALE GENOMIC DNA]</scope>
    <source>
        <strain evidence="12 13">TC161</strain>
    </source>
</reference>
<feature type="active site" description="Nucleophile" evidence="10">
    <location>
        <position position="240"/>
    </location>
</feature>
<feature type="region of interest" description="Disordered" evidence="11">
    <location>
        <begin position="1"/>
        <end position="30"/>
    </location>
</feature>
<comment type="subunit">
    <text evidence="10">Heterodimer of an alpha and a beta chain.</text>
</comment>
<dbReference type="Pfam" id="PF01960">
    <property type="entry name" value="ArgJ"/>
    <property type="match status" value="1"/>
</dbReference>
<evidence type="ECO:0000256" key="5">
    <source>
        <dbReference type="ARBA" id="ARBA00022679"/>
    </source>
</evidence>
<dbReference type="SUPFAM" id="SSF56266">
    <property type="entry name" value="DmpA/ArgJ-like"/>
    <property type="match status" value="1"/>
</dbReference>
<feature type="binding site" evidence="10">
    <location>
        <position position="240"/>
    </location>
    <ligand>
        <name>substrate</name>
    </ligand>
</feature>
<gene>
    <name evidence="12" type="ORF">L228DRAFT_224113</name>
</gene>
<proteinExistence type="inferred from homology"/>
<dbReference type="GO" id="GO:0004358">
    <property type="term" value="F:L-glutamate N-acetyltransferase activity, acting on acetyl-L-ornithine as donor"/>
    <property type="evidence" value="ECO:0007669"/>
    <property type="project" value="UniProtKB-UniRule"/>
</dbReference>
<keyword evidence="3 10" id="KW-0055">Arginine biosynthesis</keyword>
<dbReference type="UniPathway" id="UPA00068">
    <property type="reaction ID" value="UER00106"/>
</dbReference>
<evidence type="ECO:0000256" key="10">
    <source>
        <dbReference type="HAMAP-Rule" id="MF_03124"/>
    </source>
</evidence>
<evidence type="ECO:0000256" key="1">
    <source>
        <dbReference type="ARBA" id="ARBA00004305"/>
    </source>
</evidence>
<feature type="site" description="Involved in the stabilization of negative charge on the oxyanion by the formation of the oxyanion hole" evidence="10">
    <location>
        <position position="161"/>
    </location>
</feature>
<evidence type="ECO:0000256" key="11">
    <source>
        <dbReference type="SAM" id="MobiDB-lite"/>
    </source>
</evidence>
<comment type="PTM">
    <text evidence="10">The alpha and beta chains are autoproteolytically processed from a single precursor protein within the mitochondrion.</text>
</comment>